<keyword evidence="3" id="KW-0808">Transferase</keyword>
<feature type="compositionally biased region" description="Basic and acidic residues" evidence="10">
    <location>
        <begin position="787"/>
        <end position="798"/>
    </location>
</feature>
<keyword evidence="9" id="KW-0175">Coiled coil</keyword>
<feature type="region of interest" description="Disordered" evidence="10">
    <location>
        <begin position="733"/>
        <end position="930"/>
    </location>
</feature>
<evidence type="ECO:0000259" key="11">
    <source>
        <dbReference type="PROSITE" id="PS50011"/>
    </source>
</evidence>
<feature type="compositionally biased region" description="Low complexity" evidence="10">
    <location>
        <begin position="582"/>
        <end position="594"/>
    </location>
</feature>
<dbReference type="PROSITE" id="PS00108">
    <property type="entry name" value="PROTEIN_KINASE_ST"/>
    <property type="match status" value="1"/>
</dbReference>
<evidence type="ECO:0000256" key="4">
    <source>
        <dbReference type="ARBA" id="ARBA00022741"/>
    </source>
</evidence>
<comment type="catalytic activity">
    <reaction evidence="7">
        <text>L-threonyl-[protein] + ATP = O-phospho-L-threonyl-[protein] + ADP + H(+)</text>
        <dbReference type="Rhea" id="RHEA:46608"/>
        <dbReference type="Rhea" id="RHEA-COMP:11060"/>
        <dbReference type="Rhea" id="RHEA-COMP:11605"/>
        <dbReference type="ChEBI" id="CHEBI:15378"/>
        <dbReference type="ChEBI" id="CHEBI:30013"/>
        <dbReference type="ChEBI" id="CHEBI:30616"/>
        <dbReference type="ChEBI" id="CHEBI:61977"/>
        <dbReference type="ChEBI" id="CHEBI:456216"/>
        <dbReference type="EC" id="2.7.11.1"/>
    </reaction>
</comment>
<organism evidence="12 13">
    <name type="scientific">Pseudocohnilembus persalinus</name>
    <name type="common">Ciliate</name>
    <dbReference type="NCBI Taxonomy" id="266149"/>
    <lineage>
        <taxon>Eukaryota</taxon>
        <taxon>Sar</taxon>
        <taxon>Alveolata</taxon>
        <taxon>Ciliophora</taxon>
        <taxon>Intramacronucleata</taxon>
        <taxon>Oligohymenophorea</taxon>
        <taxon>Scuticociliatia</taxon>
        <taxon>Philasterida</taxon>
        <taxon>Pseudocohnilembidae</taxon>
        <taxon>Pseudocohnilembus</taxon>
    </lineage>
</organism>
<dbReference type="InterPro" id="IPR051131">
    <property type="entry name" value="NEK_Ser/Thr_kinase_NIMA"/>
</dbReference>
<feature type="region of interest" description="Disordered" evidence="10">
    <location>
        <begin position="96"/>
        <end position="132"/>
    </location>
</feature>
<evidence type="ECO:0000313" key="13">
    <source>
        <dbReference type="Proteomes" id="UP000054937"/>
    </source>
</evidence>
<dbReference type="SMART" id="SM00220">
    <property type="entry name" value="S_TKc"/>
    <property type="match status" value="1"/>
</dbReference>
<feature type="compositionally biased region" description="Low complexity" evidence="10">
    <location>
        <begin position="643"/>
        <end position="662"/>
    </location>
</feature>
<evidence type="ECO:0000256" key="9">
    <source>
        <dbReference type="SAM" id="Coils"/>
    </source>
</evidence>
<dbReference type="Pfam" id="PF00069">
    <property type="entry name" value="Pkinase"/>
    <property type="match status" value="1"/>
</dbReference>
<keyword evidence="2" id="KW-0723">Serine/threonine-protein kinase</keyword>
<dbReference type="GO" id="GO:0005524">
    <property type="term" value="F:ATP binding"/>
    <property type="evidence" value="ECO:0007669"/>
    <property type="project" value="UniProtKB-KW"/>
</dbReference>
<feature type="region of interest" description="Disordered" evidence="10">
    <location>
        <begin position="1"/>
        <end position="29"/>
    </location>
</feature>
<keyword evidence="6" id="KW-0067">ATP-binding</keyword>
<feature type="region of interest" description="Disordered" evidence="10">
    <location>
        <begin position="452"/>
        <end position="601"/>
    </location>
</feature>
<evidence type="ECO:0000256" key="10">
    <source>
        <dbReference type="SAM" id="MobiDB-lite"/>
    </source>
</evidence>
<dbReference type="EC" id="2.7.11.1" evidence="1"/>
<evidence type="ECO:0000313" key="12">
    <source>
        <dbReference type="EMBL" id="KRW98797.1"/>
    </source>
</evidence>
<feature type="region of interest" description="Disordered" evidence="10">
    <location>
        <begin position="1622"/>
        <end position="1646"/>
    </location>
</feature>
<feature type="compositionally biased region" description="Polar residues" evidence="10">
    <location>
        <begin position="1438"/>
        <end position="1461"/>
    </location>
</feature>
<feature type="compositionally biased region" description="Low complexity" evidence="10">
    <location>
        <begin position="873"/>
        <end position="887"/>
    </location>
</feature>
<dbReference type="GO" id="GO:0004674">
    <property type="term" value="F:protein serine/threonine kinase activity"/>
    <property type="evidence" value="ECO:0007669"/>
    <property type="project" value="UniProtKB-KW"/>
</dbReference>
<dbReference type="InParanoid" id="A0A0V0Q976"/>
<evidence type="ECO:0000256" key="3">
    <source>
        <dbReference type="ARBA" id="ARBA00022679"/>
    </source>
</evidence>
<proteinExistence type="predicted"/>
<feature type="compositionally biased region" description="Basic and acidic residues" evidence="10">
    <location>
        <begin position="913"/>
        <end position="922"/>
    </location>
</feature>
<feature type="region of interest" description="Disordered" evidence="10">
    <location>
        <begin position="1438"/>
        <end position="1471"/>
    </location>
</feature>
<evidence type="ECO:0000256" key="2">
    <source>
        <dbReference type="ARBA" id="ARBA00022527"/>
    </source>
</evidence>
<evidence type="ECO:0000256" key="7">
    <source>
        <dbReference type="ARBA" id="ARBA00047899"/>
    </source>
</evidence>
<feature type="compositionally biased region" description="Polar residues" evidence="10">
    <location>
        <begin position="510"/>
        <end position="520"/>
    </location>
</feature>
<evidence type="ECO:0000256" key="6">
    <source>
        <dbReference type="ARBA" id="ARBA00022840"/>
    </source>
</evidence>
<dbReference type="InterPro" id="IPR000719">
    <property type="entry name" value="Prot_kinase_dom"/>
</dbReference>
<evidence type="ECO:0000256" key="5">
    <source>
        <dbReference type="ARBA" id="ARBA00022777"/>
    </source>
</evidence>
<dbReference type="PROSITE" id="PS50011">
    <property type="entry name" value="PROTEIN_KINASE_DOM"/>
    <property type="match status" value="1"/>
</dbReference>
<dbReference type="SUPFAM" id="SSF56112">
    <property type="entry name" value="Protein kinase-like (PK-like)"/>
    <property type="match status" value="1"/>
</dbReference>
<dbReference type="Proteomes" id="UP000054937">
    <property type="component" value="Unassembled WGS sequence"/>
</dbReference>
<dbReference type="EMBL" id="LDAU01000229">
    <property type="protein sequence ID" value="KRW98797.1"/>
    <property type="molecule type" value="Genomic_DNA"/>
</dbReference>
<comment type="catalytic activity">
    <reaction evidence="8">
        <text>L-seryl-[protein] + ATP = O-phospho-L-seryl-[protein] + ADP + H(+)</text>
        <dbReference type="Rhea" id="RHEA:17989"/>
        <dbReference type="Rhea" id="RHEA-COMP:9863"/>
        <dbReference type="Rhea" id="RHEA-COMP:11604"/>
        <dbReference type="ChEBI" id="CHEBI:15378"/>
        <dbReference type="ChEBI" id="CHEBI:29999"/>
        <dbReference type="ChEBI" id="CHEBI:30616"/>
        <dbReference type="ChEBI" id="CHEBI:83421"/>
        <dbReference type="ChEBI" id="CHEBI:456216"/>
        <dbReference type="EC" id="2.7.11.1"/>
    </reaction>
</comment>
<sequence length="2042" mass="242242">MEIEQHKSRSKEKEKKNDKKEKEKNEDFQKIMQKTKNQLKLRLQIMHKYLGVEKSEREIALDYKQAMHTQKNVKSIYSLCESAKNINTYESSLRISHQSLSTGPKKGREEKPDVPLHLNFPSSGESSPCDSDNENQIKSIRQHLSVEDCNNLFIDSNLVKVDDVEPKKLQYHQKVSKDWEGVKELAVFNLDRTIAKVNDKKSFQEFFERSFMTYSKKIRFSKFRFAYYKGCYTAFIKFDDEECAQFTHFNLIRNISNYKKELGIHIQVYRVLENKSRNPPIDNWIGVMIRNLPLEISKNHLESYLENAQIKVQSLEELSQVGSYKYSMAVVNYLEDAENLIRVISDFRMSMNSVIPKGTIHELSIKRWRNKENSCYKSFFLEKENPHSALIIKELTQMRKEEKKKLEERKKKEQEEKDRLEKEYQERERVEREKKMELERIEREKLEQERQELEKIEREKIEKLKREQEEKERQQRIIEEMKKQSDKKEENLEKNNNNSFNKSGSKSRNQQGIYRQNSQVSSSSSSSQEEFGYKGGNQLLDKKEHFKEKKAKKTKKSKKADDKEKEKKKHKRQSRYERDQNSHNNLNSNSNNNNGEFKGNSILKNNEYKDQFNSEKQGLEGKQRKKRSPLNNQGAEEGEISESSFDSQDQSSYNNNNNYRQNSDIRENEYLNNNNQGNSIKRRQQQYNNNNGGGYQHYSKQNRFGNNNISGNMNSYSNFTNKKEYRFMKRDFERGRSPPGKFANGKISMGKNQNSEFYRRDSRSRSPGGRYGANNNGKEYNISGRFNEQRYDGEDKYGGRFQNNNNKIHKIEENKYERYRDKNRGNSLNLNEEVRSRSRSQSRDYLGKSEYRGRSPSFEKGGRQGYNKYGNRYYSNSGNGQQQYNNSKFGFQSDYQKRRKDRKHYNNNSSRSLSREKERERSTATLVQSTHDPRQHFIAKKIDLKLLSKREQEGAQLEAQVLKDLKHPNIVSYIDSFIMEGILVIIMEYCEEGDLSFHVKKKKEKQEYLPEQLILNWFLQLCLALKAIHDKKILHRDIKTSNIFLTSNGTVKIGDFGISKVLENTAEQAQTVVGTPYYMSPEVCESKPYTFKSDIWALGCVLYELCTLKHAFQSNSLLGLVNKIVQEKAEAIPRNYSNELQALVFDLKRPSLKEIFNDPFIQQVMQQFITNNGYKNQQKISIKSTKTHKEVKKIYQSEHKNDNNQNQNQANPDIKPFNQQNDYDQTLQSHYEQTQVNNNNNGNNNNKSYLPEDYDKTLVSQMEQTNLEDRNQFQSKLAQQNENNNKSYLPQDYDKTIVSTMEQTQQSNQNKSYLPKDYDLTIQSNMVQTQQMGDLRNQSKNYNQNKEREILGDTVQSSIQQSLPFPMQQNSQHFKQQFQLDGNSQQQTLGMGTFDLSLTGQNQQSQTNFQMPPGLTPAQQVKLRKEMKILQEQERIKQATSQAFQQNKSRQRTQQEFLSSHQFDRKQQQEQIRKEQMDYYAQPQIQQRIAGTNRDFQQYQQFLQSQRMDSQQNTNNINNNGHLDNTTFSLHQMTTRDQNGIQNQFGQTRFEDRPLDTVDYKNQDQNNQNYDHKQEKQEYLNPHLIDQFTQLASSKGFSVNKQYSEDNYSESPGKKYKEKLERMNSQENQNKNINGDNNNKGPSQFANTRFQDEKQDMREVTCFEKIPVQQNLEEYNDDEDEEYNDYEDDFEDYESEDEEEEEIIDQTRLTQKADQSNLQEVIDLYKNQLENNQMSTSNSQLSEIKENQSEYKPQTPQLSKERRIFNQNQEKIQKKKQDCIREIGEQKFNDIYKYITGEREKDSSDDKYNNMATFNVIANQEISKDYGKIPEGYDFSTKGTNWKQYKNDYILRTDAVWEKYALTDWFRGYMKCFYFDKGMKRYRIFEPEDMYTVVFEGWAIDSIKNFPGFTPTGRTNCFQVGLGPKQRVAVPHQTWYHMQDYYMLCGLRFERWHRCDQIFHKHRDNEFENKKQGDQYKKYPCYRQYYEAAYACDDGMFDFLMELSFSRRANDTFEKDHSNLELRIMPTFFDTPNAPERRKRYY</sequence>
<gene>
    <name evidence="12" type="ORF">PPERSA_10568</name>
</gene>
<dbReference type="Gene3D" id="1.10.510.10">
    <property type="entry name" value="Transferase(Phosphotransferase) domain 1"/>
    <property type="match status" value="1"/>
</dbReference>
<dbReference type="PANTHER" id="PTHR44899:SF3">
    <property type="entry name" value="SERINE_THREONINE-PROTEIN KINASE NEK1"/>
    <property type="match status" value="1"/>
</dbReference>
<feature type="compositionally biased region" description="Basic residues" evidence="10">
    <location>
        <begin position="548"/>
        <end position="558"/>
    </location>
</feature>
<dbReference type="InterPro" id="IPR011009">
    <property type="entry name" value="Kinase-like_dom_sf"/>
</dbReference>
<feature type="region of interest" description="Disordered" evidence="10">
    <location>
        <begin position="1734"/>
        <end position="1758"/>
    </location>
</feature>
<name>A0A0V0Q976_PSEPJ</name>
<feature type="compositionally biased region" description="Low complexity" evidence="10">
    <location>
        <begin position="1628"/>
        <end position="1639"/>
    </location>
</feature>
<feature type="region of interest" description="Disordered" evidence="10">
    <location>
        <begin position="614"/>
        <end position="664"/>
    </location>
</feature>
<feature type="domain" description="Protein kinase" evidence="11">
    <location>
        <begin position="858"/>
        <end position="1161"/>
    </location>
</feature>
<feature type="region of interest" description="Disordered" evidence="10">
    <location>
        <begin position="406"/>
        <end position="434"/>
    </location>
</feature>
<feature type="compositionally biased region" description="Polar residues" evidence="10">
    <location>
        <begin position="120"/>
        <end position="132"/>
    </location>
</feature>
<evidence type="ECO:0000256" key="1">
    <source>
        <dbReference type="ARBA" id="ARBA00012513"/>
    </source>
</evidence>
<feature type="compositionally biased region" description="Basic and acidic residues" evidence="10">
    <location>
        <begin position="452"/>
        <end position="493"/>
    </location>
</feature>
<feature type="compositionally biased region" description="Basic and acidic residues" evidence="10">
    <location>
        <begin position="1462"/>
        <end position="1471"/>
    </location>
</feature>
<keyword evidence="4" id="KW-0547">Nucleotide-binding</keyword>
<dbReference type="CDD" id="cd08215">
    <property type="entry name" value="STKc_Nek"/>
    <property type="match status" value="1"/>
</dbReference>
<keyword evidence="13" id="KW-1185">Reference proteome</keyword>
<comment type="caution">
    <text evidence="12">The sequence shown here is derived from an EMBL/GenBank/DDBJ whole genome shotgun (WGS) entry which is preliminary data.</text>
</comment>
<feature type="compositionally biased region" description="Basic and acidic residues" evidence="10">
    <location>
        <begin position="832"/>
        <end position="853"/>
    </location>
</feature>
<feature type="compositionally biased region" description="Low complexity" evidence="10">
    <location>
        <begin position="494"/>
        <end position="509"/>
    </location>
</feature>
<accession>A0A0V0Q976</accession>
<reference evidence="12 13" key="1">
    <citation type="journal article" date="2015" name="Sci. Rep.">
        <title>Genome of the facultative scuticociliatosis pathogen Pseudocohnilembus persalinus provides insight into its virulence through horizontal gene transfer.</title>
        <authorList>
            <person name="Xiong J."/>
            <person name="Wang G."/>
            <person name="Cheng J."/>
            <person name="Tian M."/>
            <person name="Pan X."/>
            <person name="Warren A."/>
            <person name="Jiang C."/>
            <person name="Yuan D."/>
            <person name="Miao W."/>
        </authorList>
    </citation>
    <scope>NUCLEOTIDE SEQUENCE [LARGE SCALE GENOMIC DNA]</scope>
    <source>
        <strain evidence="12">36N120E</strain>
    </source>
</reference>
<feature type="coiled-coil region" evidence="9">
    <location>
        <begin position="1669"/>
        <end position="1703"/>
    </location>
</feature>
<feature type="compositionally biased region" description="Basic and acidic residues" evidence="10">
    <location>
        <begin position="809"/>
        <end position="824"/>
    </location>
</feature>
<dbReference type="PANTHER" id="PTHR44899">
    <property type="entry name" value="CAMK FAMILY PROTEIN KINASE"/>
    <property type="match status" value="1"/>
</dbReference>
<protein>
    <recommendedName>
        <fullName evidence="1">non-specific serine/threonine protein kinase</fullName>
        <ecNumber evidence="1">2.7.11.1</ecNumber>
    </recommendedName>
</protein>
<dbReference type="Gene3D" id="3.30.200.20">
    <property type="entry name" value="Phosphorylase Kinase, domain 1"/>
    <property type="match status" value="1"/>
</dbReference>
<dbReference type="OrthoDB" id="282181at2759"/>
<dbReference type="InterPro" id="IPR008271">
    <property type="entry name" value="Ser/Thr_kinase_AS"/>
</dbReference>
<evidence type="ECO:0000256" key="8">
    <source>
        <dbReference type="ARBA" id="ARBA00048679"/>
    </source>
</evidence>
<keyword evidence="5 12" id="KW-0418">Kinase</keyword>
<feature type="region of interest" description="Disordered" evidence="10">
    <location>
        <begin position="1197"/>
        <end position="1220"/>
    </location>
</feature>